<evidence type="ECO:0000313" key="2">
    <source>
        <dbReference type="Proteomes" id="UP000266313"/>
    </source>
</evidence>
<proteinExistence type="predicted"/>
<protein>
    <submittedName>
        <fullName evidence="1">Uncharacterized protein</fullName>
    </submittedName>
</protein>
<organism evidence="1 2">
    <name type="scientific">Methylocaldum marinum</name>
    <dbReference type="NCBI Taxonomy" id="1432792"/>
    <lineage>
        <taxon>Bacteria</taxon>
        <taxon>Pseudomonadati</taxon>
        <taxon>Pseudomonadota</taxon>
        <taxon>Gammaproteobacteria</taxon>
        <taxon>Methylococcales</taxon>
        <taxon>Methylococcaceae</taxon>
        <taxon>Methylocaldum</taxon>
    </lineage>
</organism>
<keyword evidence="2" id="KW-1185">Reference proteome</keyword>
<evidence type="ECO:0000313" key="1">
    <source>
        <dbReference type="EMBL" id="BBA32114.1"/>
    </source>
</evidence>
<dbReference type="Proteomes" id="UP000266313">
    <property type="component" value="Chromosome"/>
</dbReference>
<accession>A0A286P392</accession>
<reference evidence="1 2" key="1">
    <citation type="submission" date="2016-12" db="EMBL/GenBank/DDBJ databases">
        <title>Genome sequencing of Methylocaldum marinum.</title>
        <authorList>
            <person name="Takeuchi M."/>
            <person name="Kamagata Y."/>
            <person name="Hiraoka S."/>
            <person name="Oshima K."/>
            <person name="Hattori M."/>
            <person name="Iwasaki W."/>
        </authorList>
    </citation>
    <scope>NUCLEOTIDE SEQUENCE [LARGE SCALE GENOMIC DNA]</scope>
    <source>
        <strain evidence="1 2">S8</strain>
    </source>
</reference>
<dbReference type="KEGG" id="mmai:sS8_0146"/>
<dbReference type="EMBL" id="AP017928">
    <property type="protein sequence ID" value="BBA32114.1"/>
    <property type="molecule type" value="Genomic_DNA"/>
</dbReference>
<sequence>MGAGTGFGADHPCLKRPRSIPQSSLELSAYADYKLDDTAPVVRALADITGARVITVVR</sequence>
<name>A0A286P392_9GAMM</name>
<dbReference type="AlphaFoldDB" id="A0A286P392"/>
<gene>
    <name evidence="1" type="ORF">sS8_0146</name>
</gene>